<organism evidence="1 2">
    <name type="scientific">Ascobolus immersus RN42</name>
    <dbReference type="NCBI Taxonomy" id="1160509"/>
    <lineage>
        <taxon>Eukaryota</taxon>
        <taxon>Fungi</taxon>
        <taxon>Dikarya</taxon>
        <taxon>Ascomycota</taxon>
        <taxon>Pezizomycotina</taxon>
        <taxon>Pezizomycetes</taxon>
        <taxon>Pezizales</taxon>
        <taxon>Ascobolaceae</taxon>
        <taxon>Ascobolus</taxon>
    </lineage>
</organism>
<dbReference type="OrthoDB" id="2152029at2759"/>
<evidence type="ECO:0000313" key="2">
    <source>
        <dbReference type="Proteomes" id="UP000275078"/>
    </source>
</evidence>
<dbReference type="AlphaFoldDB" id="A0A3N4HGW2"/>
<dbReference type="Gene3D" id="3.60.130.30">
    <property type="match status" value="1"/>
</dbReference>
<keyword evidence="2" id="KW-1185">Reference proteome</keyword>
<protein>
    <submittedName>
        <fullName evidence="1">Uncharacterized protein</fullName>
    </submittedName>
</protein>
<proteinExistence type="predicted"/>
<reference evidence="1 2" key="1">
    <citation type="journal article" date="2018" name="Nat. Ecol. Evol.">
        <title>Pezizomycetes genomes reveal the molecular basis of ectomycorrhizal truffle lifestyle.</title>
        <authorList>
            <person name="Murat C."/>
            <person name="Payen T."/>
            <person name="Noel B."/>
            <person name="Kuo A."/>
            <person name="Morin E."/>
            <person name="Chen J."/>
            <person name="Kohler A."/>
            <person name="Krizsan K."/>
            <person name="Balestrini R."/>
            <person name="Da Silva C."/>
            <person name="Montanini B."/>
            <person name="Hainaut M."/>
            <person name="Levati E."/>
            <person name="Barry K.W."/>
            <person name="Belfiori B."/>
            <person name="Cichocki N."/>
            <person name="Clum A."/>
            <person name="Dockter R.B."/>
            <person name="Fauchery L."/>
            <person name="Guy J."/>
            <person name="Iotti M."/>
            <person name="Le Tacon F."/>
            <person name="Lindquist E.A."/>
            <person name="Lipzen A."/>
            <person name="Malagnac F."/>
            <person name="Mello A."/>
            <person name="Molinier V."/>
            <person name="Miyauchi S."/>
            <person name="Poulain J."/>
            <person name="Riccioni C."/>
            <person name="Rubini A."/>
            <person name="Sitrit Y."/>
            <person name="Splivallo R."/>
            <person name="Traeger S."/>
            <person name="Wang M."/>
            <person name="Zifcakova L."/>
            <person name="Wipf D."/>
            <person name="Zambonelli A."/>
            <person name="Paolocci F."/>
            <person name="Nowrousian M."/>
            <person name="Ottonello S."/>
            <person name="Baldrian P."/>
            <person name="Spatafora J.W."/>
            <person name="Henrissat B."/>
            <person name="Nagy L.G."/>
            <person name="Aury J.M."/>
            <person name="Wincker P."/>
            <person name="Grigoriev I.V."/>
            <person name="Bonfante P."/>
            <person name="Martin F.M."/>
        </authorList>
    </citation>
    <scope>NUCLEOTIDE SEQUENCE [LARGE SCALE GENOMIC DNA]</scope>
    <source>
        <strain evidence="1 2">RN42</strain>
    </source>
</reference>
<dbReference type="EMBL" id="ML119827">
    <property type="protein sequence ID" value="RPA73283.1"/>
    <property type="molecule type" value="Genomic_DNA"/>
</dbReference>
<name>A0A3N4HGW2_ASCIM</name>
<dbReference type="Proteomes" id="UP000275078">
    <property type="component" value="Unassembled WGS sequence"/>
</dbReference>
<sequence>MKRRNIKCTPNAGTKDKVKRAKIKLKLNLDAIISEIEDRNSENGVLLDDPHLEKEETKLTCADAYPLSRREFIAWLQSSNKADICQFIAERQRALGMTEEEIIIHAKSMCDMGDAEPSPVIRPILPVLSTYGSAGRKARKRATKRVRYRNIERKSDAMGDRHIRFSESEEVDAIKRKLDSTDMEWLMTNKGSSQPEQGESRALVEDASSYIRVSDKLASSGLCIEDSDYNTVIDLLPANEIHSKHIRRLESTFQKLCDDLPDGFFERDEKRFSRSCQDSERDGVLHIGIWNQATWQHERPACSSDLRGGKLDYKTDRNHLIIQQFLVENETLFRFIGGVFKRMDEKLFAKYNSIDLPPCIDKTLFWPFCMMAINRNCYSLPHKDLNDFARGFCFLLCWGKFKGGEVTFKELGMKLPLKRGQLLIFRSALLTHWNQPVTSGIRHSLVLFTPARMFDWKRITTTQVLNRWSREVNECLQYMEAVWDDIV</sequence>
<accession>A0A3N4HGW2</accession>
<evidence type="ECO:0000313" key="1">
    <source>
        <dbReference type="EMBL" id="RPA73283.1"/>
    </source>
</evidence>
<gene>
    <name evidence="1" type="ORF">BJ508DRAFT_334238</name>
</gene>